<evidence type="ECO:0000313" key="5">
    <source>
        <dbReference type="Proteomes" id="UP001257060"/>
    </source>
</evidence>
<dbReference type="SUPFAM" id="SSF53448">
    <property type="entry name" value="Nucleotide-diphospho-sugar transferases"/>
    <property type="match status" value="1"/>
</dbReference>
<dbReference type="CDD" id="cd04179">
    <property type="entry name" value="DPM_DPG-synthase_like"/>
    <property type="match status" value="1"/>
</dbReference>
<name>A0ABU2GHV5_9EURY</name>
<evidence type="ECO:0000256" key="1">
    <source>
        <dbReference type="SAM" id="MobiDB-lite"/>
    </source>
</evidence>
<evidence type="ECO:0000313" key="4">
    <source>
        <dbReference type="EMBL" id="MDS0300387.1"/>
    </source>
</evidence>
<dbReference type="RefSeq" id="WP_310925286.1">
    <property type="nucleotide sequence ID" value="NZ_JAMQOP010000003.1"/>
</dbReference>
<comment type="caution">
    <text evidence="4">The sequence shown here is derived from an EMBL/GenBank/DDBJ whole genome shotgun (WGS) entry which is preliminary data.</text>
</comment>
<dbReference type="Gene3D" id="3.90.550.10">
    <property type="entry name" value="Spore Coat Polysaccharide Biosynthesis Protein SpsA, Chain A"/>
    <property type="match status" value="1"/>
</dbReference>
<feature type="region of interest" description="Disordered" evidence="1">
    <location>
        <begin position="336"/>
        <end position="390"/>
    </location>
</feature>
<keyword evidence="2" id="KW-0812">Transmembrane</keyword>
<accession>A0ABU2GHV5</accession>
<keyword evidence="2" id="KW-0472">Membrane</keyword>
<dbReference type="InterPro" id="IPR050256">
    <property type="entry name" value="Glycosyltransferase_2"/>
</dbReference>
<keyword evidence="5" id="KW-1185">Reference proteome</keyword>
<feature type="transmembrane region" description="Helical" evidence="2">
    <location>
        <begin position="291"/>
        <end position="311"/>
    </location>
</feature>
<sequence length="390" mass="42756">MYRDSSVAVVVPAYNEEGFVGSVVRGIPAYVDKIYVVDDRSTDGTWDELQECAERMNAEGEGDGERVVPIRHERNRGVGGAIKTGYKRALRDEIDVTAVIAGDGQMDPSKLTQFLDPIVDGEADYTKGNRLWREDTWREMSRWRLFGNRLLTVLTKIASGYWGMVDPQNGYAAISLRALEELPIDDLYEEYGFLNDLLVHLNVQGLRIADVPHEAVYGEEQSGIKYSTFVPRLSKLLLRDFLWRLKMKYFVYDFHPTGLCYALGAAGTGAGAVAALKALADRDSESRFTDLLLSGVVSLLGWLFLVVAVVLDIDRNADLMASGEYGERRAEADIPDAAYAHAGEATSGAPERASDTDRGPDSESEDASGNESAADGGSEDVDRSSGGSER</sequence>
<feature type="compositionally biased region" description="Basic and acidic residues" evidence="1">
    <location>
        <begin position="380"/>
        <end position="390"/>
    </location>
</feature>
<organism evidence="4 5">
    <name type="scientific">Halogeometricum salsisoli</name>
    <dbReference type="NCBI Taxonomy" id="2950536"/>
    <lineage>
        <taxon>Archaea</taxon>
        <taxon>Methanobacteriati</taxon>
        <taxon>Methanobacteriota</taxon>
        <taxon>Stenosarchaea group</taxon>
        <taxon>Halobacteria</taxon>
        <taxon>Halobacteriales</taxon>
        <taxon>Haloferacaceae</taxon>
        <taxon>Halogeometricum</taxon>
    </lineage>
</organism>
<dbReference type="Proteomes" id="UP001257060">
    <property type="component" value="Unassembled WGS sequence"/>
</dbReference>
<evidence type="ECO:0000259" key="3">
    <source>
        <dbReference type="Pfam" id="PF00535"/>
    </source>
</evidence>
<reference evidence="4 5" key="1">
    <citation type="submission" date="2022-06" db="EMBL/GenBank/DDBJ databases">
        <title>Halogeometricum sp. a new haloarchaeum isolate from saline soil.</title>
        <authorList>
            <person name="Strakova D."/>
            <person name="Galisteo C."/>
            <person name="Sanchez-Porro C."/>
            <person name="Ventosa A."/>
        </authorList>
    </citation>
    <scope>NUCLEOTIDE SEQUENCE [LARGE SCALE GENOMIC DNA]</scope>
    <source>
        <strain evidence="4 5">S1BR25-6</strain>
    </source>
</reference>
<dbReference type="InterPro" id="IPR001173">
    <property type="entry name" value="Glyco_trans_2-like"/>
</dbReference>
<feature type="compositionally biased region" description="Basic and acidic residues" evidence="1">
    <location>
        <begin position="352"/>
        <end position="361"/>
    </location>
</feature>
<keyword evidence="2" id="KW-1133">Transmembrane helix</keyword>
<dbReference type="PANTHER" id="PTHR48090">
    <property type="entry name" value="UNDECAPRENYL-PHOSPHATE 4-DEOXY-4-FORMAMIDO-L-ARABINOSE TRANSFERASE-RELATED"/>
    <property type="match status" value="1"/>
</dbReference>
<dbReference type="PANTHER" id="PTHR48090:SF7">
    <property type="entry name" value="RFBJ PROTEIN"/>
    <property type="match status" value="1"/>
</dbReference>
<protein>
    <submittedName>
        <fullName evidence="4">Glycosyltransferase family 2 protein</fullName>
    </submittedName>
</protein>
<feature type="domain" description="Glycosyltransferase 2-like" evidence="3">
    <location>
        <begin position="9"/>
        <end position="181"/>
    </location>
</feature>
<feature type="transmembrane region" description="Helical" evidence="2">
    <location>
        <begin position="258"/>
        <end position="279"/>
    </location>
</feature>
<evidence type="ECO:0000256" key="2">
    <source>
        <dbReference type="SAM" id="Phobius"/>
    </source>
</evidence>
<proteinExistence type="predicted"/>
<dbReference type="EMBL" id="JAMQOP010000003">
    <property type="protein sequence ID" value="MDS0300387.1"/>
    <property type="molecule type" value="Genomic_DNA"/>
</dbReference>
<gene>
    <name evidence="4" type="ORF">NDI76_16695</name>
</gene>
<dbReference type="InterPro" id="IPR029044">
    <property type="entry name" value="Nucleotide-diphossugar_trans"/>
</dbReference>
<dbReference type="Pfam" id="PF00535">
    <property type="entry name" value="Glycos_transf_2"/>
    <property type="match status" value="1"/>
</dbReference>